<dbReference type="AlphaFoldDB" id="A0ABD2MNG3"/>
<feature type="non-terminal residue" evidence="2">
    <location>
        <position position="58"/>
    </location>
</feature>
<reference evidence="2 3" key="1">
    <citation type="journal article" date="2021" name="BMC Biol.">
        <title>Horizontally acquired antibacterial genes associated with adaptive radiation of ladybird beetles.</title>
        <authorList>
            <person name="Li H.S."/>
            <person name="Tang X.F."/>
            <person name="Huang Y.H."/>
            <person name="Xu Z.Y."/>
            <person name="Chen M.L."/>
            <person name="Du X.Y."/>
            <person name="Qiu B.Y."/>
            <person name="Chen P.T."/>
            <person name="Zhang W."/>
            <person name="Slipinski A."/>
            <person name="Escalona H.E."/>
            <person name="Waterhouse R.M."/>
            <person name="Zwick A."/>
            <person name="Pang H."/>
        </authorList>
    </citation>
    <scope>NUCLEOTIDE SEQUENCE [LARGE SCALE GENOMIC DNA]</scope>
    <source>
        <strain evidence="2">SYSU2018</strain>
    </source>
</reference>
<accession>A0ABD2MNG3</accession>
<feature type="coiled-coil region" evidence="1">
    <location>
        <begin position="3"/>
        <end position="48"/>
    </location>
</feature>
<sequence length="58" mass="7022">ETLDDKEIEVDELIQQHKQEHQDKDLLINRLKRGSQVFEDNVTQLENDYNKEVSLRRK</sequence>
<evidence type="ECO:0000313" key="2">
    <source>
        <dbReference type="EMBL" id="KAL3267807.1"/>
    </source>
</evidence>
<dbReference type="Proteomes" id="UP001516400">
    <property type="component" value="Unassembled WGS sequence"/>
</dbReference>
<comment type="caution">
    <text evidence="2">The sequence shown here is derived from an EMBL/GenBank/DDBJ whole genome shotgun (WGS) entry which is preliminary data.</text>
</comment>
<feature type="non-terminal residue" evidence="2">
    <location>
        <position position="1"/>
    </location>
</feature>
<name>A0ABD2MNG3_9CUCU</name>
<organism evidence="2 3">
    <name type="scientific">Cryptolaemus montrouzieri</name>
    <dbReference type="NCBI Taxonomy" id="559131"/>
    <lineage>
        <taxon>Eukaryota</taxon>
        <taxon>Metazoa</taxon>
        <taxon>Ecdysozoa</taxon>
        <taxon>Arthropoda</taxon>
        <taxon>Hexapoda</taxon>
        <taxon>Insecta</taxon>
        <taxon>Pterygota</taxon>
        <taxon>Neoptera</taxon>
        <taxon>Endopterygota</taxon>
        <taxon>Coleoptera</taxon>
        <taxon>Polyphaga</taxon>
        <taxon>Cucujiformia</taxon>
        <taxon>Coccinelloidea</taxon>
        <taxon>Coccinellidae</taxon>
        <taxon>Scymninae</taxon>
        <taxon>Scymnini</taxon>
        <taxon>Cryptolaemus</taxon>
    </lineage>
</organism>
<keyword evidence="1" id="KW-0175">Coiled coil</keyword>
<dbReference type="EMBL" id="JABFTP020000021">
    <property type="protein sequence ID" value="KAL3267807.1"/>
    <property type="molecule type" value="Genomic_DNA"/>
</dbReference>
<protein>
    <submittedName>
        <fullName evidence="2">Uncharacterized protein</fullName>
    </submittedName>
</protein>
<evidence type="ECO:0000256" key="1">
    <source>
        <dbReference type="SAM" id="Coils"/>
    </source>
</evidence>
<gene>
    <name evidence="2" type="ORF">HHI36_006939</name>
</gene>
<proteinExistence type="predicted"/>
<evidence type="ECO:0000313" key="3">
    <source>
        <dbReference type="Proteomes" id="UP001516400"/>
    </source>
</evidence>
<keyword evidence="3" id="KW-1185">Reference proteome</keyword>